<dbReference type="PATRIC" id="fig|1069640.6.peg.305"/>
<feature type="transmembrane region" description="Helical" evidence="6">
    <location>
        <begin position="198"/>
        <end position="222"/>
    </location>
</feature>
<gene>
    <name evidence="7" type="ORF">VC03_01615</name>
</gene>
<dbReference type="GO" id="GO:0005886">
    <property type="term" value="C:plasma membrane"/>
    <property type="evidence" value="ECO:0007669"/>
    <property type="project" value="TreeGrafter"/>
</dbReference>
<dbReference type="Pfam" id="PF01027">
    <property type="entry name" value="Bax1-I"/>
    <property type="match status" value="1"/>
</dbReference>
<feature type="transmembrane region" description="Helical" evidence="6">
    <location>
        <begin position="52"/>
        <end position="71"/>
    </location>
</feature>
<dbReference type="STRING" id="187101.VC03_01615"/>
<dbReference type="OrthoDB" id="9793828at2"/>
<evidence type="ECO:0000256" key="6">
    <source>
        <dbReference type="RuleBase" id="RU004379"/>
    </source>
</evidence>
<comment type="similarity">
    <text evidence="2 6">Belongs to the BI1 family.</text>
</comment>
<feature type="transmembrane region" description="Helical" evidence="6">
    <location>
        <begin position="103"/>
        <end position="125"/>
    </location>
</feature>
<evidence type="ECO:0000256" key="1">
    <source>
        <dbReference type="ARBA" id="ARBA00004141"/>
    </source>
</evidence>
<evidence type="ECO:0000256" key="5">
    <source>
        <dbReference type="ARBA" id="ARBA00023136"/>
    </source>
</evidence>
<keyword evidence="4 6" id="KW-1133">Transmembrane helix</keyword>
<feature type="transmembrane region" description="Helical" evidence="6">
    <location>
        <begin position="78"/>
        <end position="97"/>
    </location>
</feature>
<dbReference type="PANTHER" id="PTHR23291:SF50">
    <property type="entry name" value="PROTEIN LIFEGUARD 4"/>
    <property type="match status" value="1"/>
</dbReference>
<dbReference type="InterPro" id="IPR006214">
    <property type="entry name" value="Bax_inhibitor_1-related"/>
</dbReference>
<dbReference type="Proteomes" id="UP000033103">
    <property type="component" value="Chromosome"/>
</dbReference>
<evidence type="ECO:0000256" key="4">
    <source>
        <dbReference type="ARBA" id="ARBA00022989"/>
    </source>
</evidence>
<feature type="transmembrane region" description="Helical" evidence="6">
    <location>
        <begin position="137"/>
        <end position="156"/>
    </location>
</feature>
<dbReference type="RefSeq" id="WP_046328370.1">
    <property type="nucleotide sequence ID" value="NZ_CP011280.1"/>
</dbReference>
<accession>A0A0E3UTL8</accession>
<organism evidence="7 8">
    <name type="scientific">Sneathia vaginalis</name>
    <dbReference type="NCBI Taxonomy" id="187101"/>
    <lineage>
        <taxon>Bacteria</taxon>
        <taxon>Fusobacteriati</taxon>
        <taxon>Fusobacteriota</taxon>
        <taxon>Fusobacteriia</taxon>
        <taxon>Fusobacteriales</taxon>
        <taxon>Leptotrichiaceae</taxon>
        <taxon>Sneathia</taxon>
    </lineage>
</organism>
<proteinExistence type="inferred from homology"/>
<protein>
    <recommendedName>
        <fullName evidence="9">BAX inhibitor (BI)-1/YccA family protein</fullName>
    </recommendedName>
</protein>
<dbReference type="PANTHER" id="PTHR23291">
    <property type="entry name" value="BAX INHIBITOR-RELATED"/>
    <property type="match status" value="1"/>
</dbReference>
<comment type="subcellular location">
    <subcellularLocation>
        <location evidence="1">Membrane</location>
        <topology evidence="1">Multi-pass membrane protein</topology>
    </subcellularLocation>
</comment>
<dbReference type="HOGENOM" id="CLU_058671_1_0_0"/>
<dbReference type="KEGG" id="sns:VC03_01615"/>
<reference evidence="7 8" key="1">
    <citation type="journal article" date="2012" name="BMC Genomics">
        <title>Genomic sequence analysis and characterization of Sneathia amnii sp. nov.</title>
        <authorList>
            <consortium name="Vaginal Microbiome Consortium (additional members)"/>
            <person name="Harwich M.D.Jr."/>
            <person name="Serrano M.G."/>
            <person name="Fettweis J.M."/>
            <person name="Alves J.M."/>
            <person name="Reimers M.A."/>
            <person name="Buck G.A."/>
            <person name="Jefferson K.K."/>
        </authorList>
    </citation>
    <scope>NUCLEOTIDE SEQUENCE [LARGE SCALE GENOMIC DNA]</scope>
    <source>
        <strain evidence="7 8">SN35</strain>
    </source>
</reference>
<evidence type="ECO:0008006" key="9">
    <source>
        <dbReference type="Google" id="ProtNLM"/>
    </source>
</evidence>
<dbReference type="EMBL" id="CP011280">
    <property type="protein sequence ID" value="AKC95264.1"/>
    <property type="molecule type" value="Genomic_DNA"/>
</dbReference>
<evidence type="ECO:0000256" key="2">
    <source>
        <dbReference type="ARBA" id="ARBA00010350"/>
    </source>
</evidence>
<dbReference type="CDD" id="cd10432">
    <property type="entry name" value="BI-1-like_bacterial"/>
    <property type="match status" value="1"/>
</dbReference>
<keyword evidence="5 6" id="KW-0472">Membrane</keyword>
<name>A0A0E3UTL8_9FUSO</name>
<keyword evidence="8" id="KW-1185">Reference proteome</keyword>
<dbReference type="AlphaFoldDB" id="A0A0E3UTL8"/>
<evidence type="ECO:0000313" key="7">
    <source>
        <dbReference type="EMBL" id="AKC95264.1"/>
    </source>
</evidence>
<evidence type="ECO:0000256" key="3">
    <source>
        <dbReference type="ARBA" id="ARBA00022692"/>
    </source>
</evidence>
<keyword evidence="3 6" id="KW-0812">Transmembrane</keyword>
<sequence>MYYDIDQHEIRNIVDKKIKGSFLYMSIALIVTFLTGYFTVTNEAVRSTSYTLLPLFLILQFVLPLSMSLFIYKANATILRVMFVIYSISTGVILSFIAEYYTLGSVISVLSGTIVLFLVLTIYGYTTKSNLQSYTSFLFVGLISIIIMSVINMFIGSNTLDLLLSALAVVVFVIYTAYDTQRIKNTIISLSYQGQLDLLDRVEIIGALSLYLDFINLFIYLIRIFGRRKD</sequence>
<feature type="transmembrane region" description="Helical" evidence="6">
    <location>
        <begin position="21"/>
        <end position="40"/>
    </location>
</feature>
<evidence type="ECO:0000313" key="8">
    <source>
        <dbReference type="Proteomes" id="UP000033103"/>
    </source>
</evidence>